<proteinExistence type="predicted"/>
<name>A0A0F9LTS8_9ZZZZ</name>
<protein>
    <submittedName>
        <fullName evidence="1">Uncharacterized protein</fullName>
    </submittedName>
</protein>
<dbReference type="AlphaFoldDB" id="A0A0F9LTS8"/>
<dbReference type="EMBL" id="LAZR01005610">
    <property type="protein sequence ID" value="KKM98524.1"/>
    <property type="molecule type" value="Genomic_DNA"/>
</dbReference>
<reference evidence="1" key="1">
    <citation type="journal article" date="2015" name="Nature">
        <title>Complex archaea that bridge the gap between prokaryotes and eukaryotes.</title>
        <authorList>
            <person name="Spang A."/>
            <person name="Saw J.H."/>
            <person name="Jorgensen S.L."/>
            <person name="Zaremba-Niedzwiedzka K."/>
            <person name="Martijn J."/>
            <person name="Lind A.E."/>
            <person name="van Eijk R."/>
            <person name="Schleper C."/>
            <person name="Guy L."/>
            <person name="Ettema T.J."/>
        </authorList>
    </citation>
    <scope>NUCLEOTIDE SEQUENCE</scope>
</reference>
<gene>
    <name evidence="1" type="ORF">LCGC14_1157140</name>
</gene>
<accession>A0A0F9LTS8</accession>
<comment type="caution">
    <text evidence="1">The sequence shown here is derived from an EMBL/GenBank/DDBJ whole genome shotgun (WGS) entry which is preliminary data.</text>
</comment>
<organism evidence="1">
    <name type="scientific">marine sediment metagenome</name>
    <dbReference type="NCBI Taxonomy" id="412755"/>
    <lineage>
        <taxon>unclassified sequences</taxon>
        <taxon>metagenomes</taxon>
        <taxon>ecological metagenomes</taxon>
    </lineage>
</organism>
<sequence>MSAFERQKQKRLITRLKNIRKFFMKHKDRQSVTDVGSYIVTSDEHLCNDIRVICDKIIWDEKYKLKQMKDGRRKI</sequence>
<evidence type="ECO:0000313" key="1">
    <source>
        <dbReference type="EMBL" id="KKM98524.1"/>
    </source>
</evidence>